<dbReference type="KEGG" id="afr:AFE_0028"/>
<dbReference type="Proteomes" id="UP000001362">
    <property type="component" value="Chromosome"/>
</dbReference>
<organism evidence="1 2">
    <name type="scientific">Acidithiobacillus ferrooxidans (strain ATCC 23270 / DSM 14882 / CIP 104768 / NCIMB 8455)</name>
    <name type="common">Ferrobacillus ferrooxidans (strain ATCC 23270)</name>
    <dbReference type="NCBI Taxonomy" id="243159"/>
    <lineage>
        <taxon>Bacteria</taxon>
        <taxon>Pseudomonadati</taxon>
        <taxon>Pseudomonadota</taxon>
        <taxon>Acidithiobacillia</taxon>
        <taxon>Acidithiobacillales</taxon>
        <taxon>Acidithiobacillaceae</taxon>
        <taxon>Acidithiobacillus</taxon>
    </lineage>
</organism>
<dbReference type="PaxDb" id="243159-AFE_0028"/>
<reference evidence="1 2" key="1">
    <citation type="journal article" date="2008" name="BMC Genomics">
        <title>Acidithiobacillus ferrooxidans metabolism: from genome sequence to industrial applications.</title>
        <authorList>
            <person name="Valdes J."/>
            <person name="Pedroso I."/>
            <person name="Quatrini R."/>
            <person name="Dodson R.J."/>
            <person name="Tettelin H."/>
            <person name="Blake R.II."/>
            <person name="Eisen J.A."/>
            <person name="Holmes D.S."/>
        </authorList>
    </citation>
    <scope>NUCLEOTIDE SEQUENCE [LARGE SCALE GENOMIC DNA]</scope>
    <source>
        <strain evidence="2">ATCC 23270 / DSM 14882 / CIP 104768 / NCIMB 8455</strain>
    </source>
</reference>
<evidence type="ECO:0000313" key="1">
    <source>
        <dbReference type="EMBL" id="ACK78935.1"/>
    </source>
</evidence>
<keyword evidence="2" id="KW-1185">Reference proteome</keyword>
<gene>
    <name evidence="1" type="ordered locus">AFE_0028</name>
</gene>
<dbReference type="HOGENOM" id="CLU_2613910_0_0_6"/>
<dbReference type="EMBL" id="CP001219">
    <property type="protein sequence ID" value="ACK78935.1"/>
    <property type="molecule type" value="Genomic_DNA"/>
</dbReference>
<evidence type="ECO:0000313" key="2">
    <source>
        <dbReference type="Proteomes" id="UP000001362"/>
    </source>
</evidence>
<dbReference type="AlphaFoldDB" id="B7J3D0"/>
<proteinExistence type="predicted"/>
<accession>B7J3D0</accession>
<protein>
    <submittedName>
        <fullName evidence="1">Uncharacterized protein</fullName>
    </submittedName>
</protein>
<name>B7J3D0_ACIF2</name>
<sequence>MQQRQNLLNPQPERQRQRHILHIFLVVSSSPYLSPSDIAPGVLVSLTRKLTRQMAGWLRVIGPADNTLENLTAMAYRF</sequence>